<dbReference type="Proteomes" id="UP000324585">
    <property type="component" value="Unassembled WGS sequence"/>
</dbReference>
<reference evidence="5" key="1">
    <citation type="journal article" date="2019" name="Nat. Commun.">
        <title>Expansion of phycobilisome linker gene families in mesophilic red algae.</title>
        <authorList>
            <person name="Lee J."/>
            <person name="Kim D."/>
            <person name="Bhattacharya D."/>
            <person name="Yoon H.S."/>
        </authorList>
    </citation>
    <scope>NUCLEOTIDE SEQUENCE [LARGE SCALE GENOMIC DNA]</scope>
    <source>
        <strain evidence="5">CCMP 1328</strain>
    </source>
</reference>
<dbReference type="EMBL" id="VRMN01000004">
    <property type="protein sequence ID" value="KAA8494941.1"/>
    <property type="molecule type" value="Genomic_DNA"/>
</dbReference>
<keyword evidence="5" id="KW-1185">Reference proteome</keyword>
<feature type="domain" description="Nucleotide-diphospho-sugar transferase" evidence="3">
    <location>
        <begin position="237"/>
        <end position="332"/>
    </location>
</feature>
<evidence type="ECO:0000256" key="1">
    <source>
        <dbReference type="SAM" id="MobiDB-lite"/>
    </source>
</evidence>
<feature type="region of interest" description="Disordered" evidence="1">
    <location>
        <begin position="41"/>
        <end position="76"/>
    </location>
</feature>
<gene>
    <name evidence="4" type="ORF">FVE85_3182</name>
</gene>
<feature type="chain" id="PRO_5023933383" description="Nucleotide-diphospho-sugar transferase domain-containing protein" evidence="2">
    <location>
        <begin position="23"/>
        <end position="403"/>
    </location>
</feature>
<dbReference type="AlphaFoldDB" id="A0A5J4YTV1"/>
<organism evidence="4 5">
    <name type="scientific">Porphyridium purpureum</name>
    <name type="common">Red alga</name>
    <name type="synonym">Porphyridium cruentum</name>
    <dbReference type="NCBI Taxonomy" id="35688"/>
    <lineage>
        <taxon>Eukaryota</taxon>
        <taxon>Rhodophyta</taxon>
        <taxon>Bangiophyceae</taxon>
        <taxon>Porphyridiales</taxon>
        <taxon>Porphyridiaceae</taxon>
        <taxon>Porphyridium</taxon>
    </lineage>
</organism>
<dbReference type="InterPro" id="IPR005069">
    <property type="entry name" value="Nucl-diP-sugar_transferase"/>
</dbReference>
<evidence type="ECO:0000313" key="4">
    <source>
        <dbReference type="EMBL" id="KAA8494941.1"/>
    </source>
</evidence>
<proteinExistence type="predicted"/>
<sequence length="403" mass="44290">MNASRVLRLCSLLGILTALLLAVETLMMQYVKLPHEASDARGASASARRADAFVGREPAAGRQAERNGRSSTPRDDASYRAERLISYMDAQEWDDVLAVPDLDGGANAEGSSGTDGSDGAGPDDLVLFFVNPTSFLKNLNANAYAGDQAAPNTAQSVEWVENRISELECELTSSAMSSPKPKVVVVVNDLVSKGALVLANFRSRAMPVLRASSVLMQVASDMQMELEELDHALVPLMTRTFLSLGYNVLSVDHDVYFLQNPFPLHQLHHSIVLQFDQQGAKDQILQDNGLLPDTGMIYFEFDMHSLTALEGWIEECLRRDSSNDSPSMHLAKGLLDVPPESLTSWDTSHFAYGMCAVPEDLARLQPRVLRIECNDRDREDAVRSELQSRRVALHDPVADKCIS</sequence>
<keyword evidence="2" id="KW-0732">Signal</keyword>
<evidence type="ECO:0000259" key="3">
    <source>
        <dbReference type="Pfam" id="PF03407"/>
    </source>
</evidence>
<feature type="signal peptide" evidence="2">
    <location>
        <begin position="1"/>
        <end position="22"/>
    </location>
</feature>
<feature type="compositionally biased region" description="Basic and acidic residues" evidence="1">
    <location>
        <begin position="63"/>
        <end position="76"/>
    </location>
</feature>
<evidence type="ECO:0000256" key="2">
    <source>
        <dbReference type="SAM" id="SignalP"/>
    </source>
</evidence>
<accession>A0A5J4YTV1</accession>
<name>A0A5J4YTV1_PORPP</name>
<comment type="caution">
    <text evidence="4">The sequence shown here is derived from an EMBL/GenBank/DDBJ whole genome shotgun (WGS) entry which is preliminary data.</text>
</comment>
<dbReference type="Pfam" id="PF03407">
    <property type="entry name" value="Nucleotid_trans"/>
    <property type="match status" value="1"/>
</dbReference>
<evidence type="ECO:0000313" key="5">
    <source>
        <dbReference type="Proteomes" id="UP000324585"/>
    </source>
</evidence>
<protein>
    <recommendedName>
        <fullName evidence="3">Nucleotide-diphospho-sugar transferase domain-containing protein</fullName>
    </recommendedName>
</protein>